<reference evidence="2 3" key="1">
    <citation type="submission" date="2024-06" db="EMBL/GenBank/DDBJ databases">
        <title>The Natural Products Discovery Center: Release of the First 8490 Sequenced Strains for Exploring Actinobacteria Biosynthetic Diversity.</title>
        <authorList>
            <person name="Kalkreuter E."/>
            <person name="Kautsar S.A."/>
            <person name="Yang D."/>
            <person name="Bader C.D."/>
            <person name="Teijaro C.N."/>
            <person name="Fluegel L."/>
            <person name="Davis C.M."/>
            <person name="Simpson J.R."/>
            <person name="Lauterbach L."/>
            <person name="Steele A.D."/>
            <person name="Gui C."/>
            <person name="Meng S."/>
            <person name="Li G."/>
            <person name="Viehrig K."/>
            <person name="Ye F."/>
            <person name="Su P."/>
            <person name="Kiefer A.F."/>
            <person name="Nichols A."/>
            <person name="Cepeda A.J."/>
            <person name="Yan W."/>
            <person name="Fan B."/>
            <person name="Jiang Y."/>
            <person name="Adhikari A."/>
            <person name="Zheng C.-J."/>
            <person name="Schuster L."/>
            <person name="Cowan T.M."/>
            <person name="Smanski M.J."/>
            <person name="Chevrette M.G."/>
            <person name="De Carvalho L.P.S."/>
            <person name="Shen B."/>
        </authorList>
    </citation>
    <scope>NUCLEOTIDE SEQUENCE [LARGE SCALE GENOMIC DNA]</scope>
    <source>
        <strain evidence="2 3">NPDC019434</strain>
    </source>
</reference>
<feature type="region of interest" description="Disordered" evidence="1">
    <location>
        <begin position="102"/>
        <end position="129"/>
    </location>
</feature>
<accession>A0ABV2XHG8</accession>
<evidence type="ECO:0000313" key="3">
    <source>
        <dbReference type="Proteomes" id="UP001550535"/>
    </source>
</evidence>
<name>A0ABV2XHG8_9NOCA</name>
<dbReference type="Proteomes" id="UP001550535">
    <property type="component" value="Unassembled WGS sequence"/>
</dbReference>
<proteinExistence type="predicted"/>
<keyword evidence="3" id="KW-1185">Reference proteome</keyword>
<organism evidence="2 3">
    <name type="scientific">Nocardia niwae</name>
    <dbReference type="NCBI Taxonomy" id="626084"/>
    <lineage>
        <taxon>Bacteria</taxon>
        <taxon>Bacillati</taxon>
        <taxon>Actinomycetota</taxon>
        <taxon>Actinomycetes</taxon>
        <taxon>Mycobacteriales</taxon>
        <taxon>Nocardiaceae</taxon>
        <taxon>Nocardia</taxon>
    </lineage>
</organism>
<evidence type="ECO:0000256" key="1">
    <source>
        <dbReference type="SAM" id="MobiDB-lite"/>
    </source>
</evidence>
<evidence type="ECO:0000313" key="2">
    <source>
        <dbReference type="EMBL" id="MEU2125345.1"/>
    </source>
</evidence>
<dbReference type="RefSeq" id="WP_357992974.1">
    <property type="nucleotide sequence ID" value="NZ_JBEYBR010000083.1"/>
</dbReference>
<comment type="caution">
    <text evidence="2">The sequence shown here is derived from an EMBL/GenBank/DDBJ whole genome shotgun (WGS) entry which is preliminary data.</text>
</comment>
<protein>
    <submittedName>
        <fullName evidence="2">Uncharacterized protein</fullName>
    </submittedName>
</protein>
<sequence>MAEAANAYERRLTDEDAPTARYQEPGSPSVGLHEFYHTEPAFPTAVNDSVRYADLSTAEAGDDAGRARAAKLRSVAGALAASAQARADDRANKIVQLAREADAAAAEASRAAEDAARAADSCSGTDGAK</sequence>
<gene>
    <name evidence="2" type="ORF">ABZ507_26375</name>
</gene>
<dbReference type="EMBL" id="JBEYBR010000083">
    <property type="protein sequence ID" value="MEU2125345.1"/>
    <property type="molecule type" value="Genomic_DNA"/>
</dbReference>
<feature type="region of interest" description="Disordered" evidence="1">
    <location>
        <begin position="1"/>
        <end position="32"/>
    </location>
</feature>